<name>A0ABP8FSR7_9BACT</name>
<dbReference type="PANTHER" id="PTHR12736:SF7">
    <property type="entry name" value="LANC-LIKE PROTEIN 3"/>
    <property type="match status" value="1"/>
</dbReference>
<dbReference type="SMART" id="SM01260">
    <property type="entry name" value="LANC_like"/>
    <property type="match status" value="1"/>
</dbReference>
<dbReference type="SUPFAM" id="SSF158745">
    <property type="entry name" value="LanC-like"/>
    <property type="match status" value="1"/>
</dbReference>
<dbReference type="PRINTS" id="PR01950">
    <property type="entry name" value="LANCSUPER"/>
</dbReference>
<dbReference type="Pfam" id="PF05147">
    <property type="entry name" value="LANC_like"/>
    <property type="match status" value="1"/>
</dbReference>
<dbReference type="InterPro" id="IPR007822">
    <property type="entry name" value="LANC-like"/>
</dbReference>
<dbReference type="PANTHER" id="PTHR12736">
    <property type="entry name" value="LANC-LIKE PROTEIN"/>
    <property type="match status" value="1"/>
</dbReference>
<keyword evidence="2" id="KW-1185">Reference proteome</keyword>
<evidence type="ECO:0000313" key="1">
    <source>
        <dbReference type="EMBL" id="GAA4309972.1"/>
    </source>
</evidence>
<dbReference type="Gene3D" id="1.50.10.20">
    <property type="match status" value="1"/>
</dbReference>
<dbReference type="PRINTS" id="PR01955">
    <property type="entry name" value="LANCFRANKIA"/>
</dbReference>
<proteinExistence type="predicted"/>
<sequence>MNPLKGNSSNVKHKYDEGKLNYLLNLISIKCEENNIYINNDGLFNGKSGVSLFYFYYYSHTKSEKYFNLGSKLILEILEDLNRGKLVTPYLSNGLCGIVWCIDHLFEKGYLSDPAENIFGVKLYDSLTNIAIESLSLNNYDYSHGALGIMAYLNARGKDVSPILRKIIDNSNSIGNEVFWNPIIFSPALPHKKDLTLAHGNAGVLAVLLQLLEKTKEKKMLREIIKASSNYLLRGINRNSNVDLIFPDYVTNEYRNEHGINMQLSWCTGDLGILYTLHKALNILNEDKENEKIMALLEKCAFKRHEIGSGSPDLFFCHGCIGHAHIFNRLYRETRHSLFFTASEYWLNHISESKLNSSIYKNQINSDLPNSMKLGLINGISGIGLSLILLMSPESAIRHFGEMFLL</sequence>
<accession>A0ABP8FSR7</accession>
<dbReference type="EMBL" id="BAABFN010000004">
    <property type="protein sequence ID" value="GAA4309972.1"/>
    <property type="molecule type" value="Genomic_DNA"/>
</dbReference>
<gene>
    <name evidence="1" type="ORF">GCM10023143_18120</name>
</gene>
<evidence type="ECO:0008006" key="3">
    <source>
        <dbReference type="Google" id="ProtNLM"/>
    </source>
</evidence>
<protein>
    <recommendedName>
        <fullName evidence="3">Lanthionine synthetase C-like protein</fullName>
    </recommendedName>
</protein>
<reference evidence="2" key="1">
    <citation type="journal article" date="2019" name="Int. J. Syst. Evol. Microbiol.">
        <title>The Global Catalogue of Microorganisms (GCM) 10K type strain sequencing project: providing services to taxonomists for standard genome sequencing and annotation.</title>
        <authorList>
            <consortium name="The Broad Institute Genomics Platform"/>
            <consortium name="The Broad Institute Genome Sequencing Center for Infectious Disease"/>
            <person name="Wu L."/>
            <person name="Ma J."/>
        </authorList>
    </citation>
    <scope>NUCLEOTIDE SEQUENCE [LARGE SCALE GENOMIC DNA]</scope>
    <source>
        <strain evidence="2">JCM 17664</strain>
    </source>
</reference>
<evidence type="ECO:0000313" key="2">
    <source>
        <dbReference type="Proteomes" id="UP001501207"/>
    </source>
</evidence>
<dbReference type="Proteomes" id="UP001501207">
    <property type="component" value="Unassembled WGS sequence"/>
</dbReference>
<organism evidence="1 2">
    <name type="scientific">Compostibacter hankyongensis</name>
    <dbReference type="NCBI Taxonomy" id="1007089"/>
    <lineage>
        <taxon>Bacteria</taxon>
        <taxon>Pseudomonadati</taxon>
        <taxon>Bacteroidota</taxon>
        <taxon>Chitinophagia</taxon>
        <taxon>Chitinophagales</taxon>
        <taxon>Chitinophagaceae</taxon>
        <taxon>Compostibacter</taxon>
    </lineage>
</organism>
<comment type="caution">
    <text evidence="1">The sequence shown here is derived from an EMBL/GenBank/DDBJ whole genome shotgun (WGS) entry which is preliminary data.</text>
</comment>
<dbReference type="RefSeq" id="WP_344978415.1">
    <property type="nucleotide sequence ID" value="NZ_BAABFN010000004.1"/>
</dbReference>